<evidence type="ECO:0000256" key="5">
    <source>
        <dbReference type="RuleBase" id="RU004019"/>
    </source>
</evidence>
<dbReference type="InterPro" id="IPR036390">
    <property type="entry name" value="WH_DNA-bd_sf"/>
</dbReference>
<sequence length="330" mass="38171">MGSPGREHAVCTTQSPPCYSHLSPYSRAAWLDKAEDVKPPRNWLGFSELGWPWTLIPCDDRLTNEENSWLLRTTEGPAPPPHPPPLPTFRTPGQTAPPPSQTQHSASEVEGQMEERCLEQVQSMVVGEVMKDVDTACKLLNIAPDPLSWSCVHVQKWLLWTEHLYKLPQMSTRFQELCGRDLCSMTEADFRHRSSQFGDTLYAHLDIWRSAAALKQRCPAEDSKSADEEDSWSDVVCHFPNQPIHLWQFLRELLLKPHNYSRCIRWLNREKGIFKIEDSAHVARLWGIRKNRPAMNYDKLSRSIRQYYKKGIIRKPDVSRRLVYQFVNPV</sequence>
<evidence type="ECO:0000256" key="4">
    <source>
        <dbReference type="ARBA" id="ARBA00023242"/>
    </source>
</evidence>
<dbReference type="InterPro" id="IPR046328">
    <property type="entry name" value="ETS_fam"/>
</dbReference>
<dbReference type="Pfam" id="PF00178">
    <property type="entry name" value="Ets"/>
    <property type="match status" value="1"/>
</dbReference>
<dbReference type="RefSeq" id="XP_028266349.1">
    <property type="nucleotide sequence ID" value="XM_028410548.1"/>
</dbReference>
<dbReference type="InterPro" id="IPR013761">
    <property type="entry name" value="SAM/pointed_sf"/>
</dbReference>
<dbReference type="SUPFAM" id="SSF46785">
    <property type="entry name" value="Winged helix' DNA-binding domain"/>
    <property type="match status" value="1"/>
</dbReference>
<keyword evidence="3 5" id="KW-0238">DNA-binding</keyword>
<dbReference type="PROSITE" id="PS51433">
    <property type="entry name" value="PNT"/>
    <property type="match status" value="1"/>
</dbReference>
<dbReference type="OrthoDB" id="10057999at2759"/>
<accession>A0A6P7IWC0</accession>
<evidence type="ECO:0000256" key="3">
    <source>
        <dbReference type="ARBA" id="ARBA00023125"/>
    </source>
</evidence>
<reference evidence="10" key="1">
    <citation type="submission" date="2025-08" db="UniProtKB">
        <authorList>
            <consortium name="RefSeq"/>
        </authorList>
    </citation>
    <scope>IDENTIFICATION</scope>
</reference>
<feature type="domain" description="PNT" evidence="8">
    <location>
        <begin position="128"/>
        <end position="212"/>
    </location>
</feature>
<evidence type="ECO:0000256" key="2">
    <source>
        <dbReference type="ARBA" id="ARBA00005562"/>
    </source>
</evidence>
<dbReference type="InterPro" id="IPR003118">
    <property type="entry name" value="Pointed_dom"/>
</dbReference>
<dbReference type="PROSITE" id="PS00346">
    <property type="entry name" value="ETS_DOMAIN_2"/>
    <property type="match status" value="1"/>
</dbReference>
<evidence type="ECO:0000256" key="6">
    <source>
        <dbReference type="SAM" id="MobiDB-lite"/>
    </source>
</evidence>
<feature type="domain" description="ETS" evidence="7">
    <location>
        <begin position="244"/>
        <end position="327"/>
    </location>
</feature>
<evidence type="ECO:0000259" key="7">
    <source>
        <dbReference type="PROSITE" id="PS50061"/>
    </source>
</evidence>
<dbReference type="PANTHER" id="PTHR11849">
    <property type="entry name" value="ETS"/>
    <property type="match status" value="1"/>
</dbReference>
<dbReference type="PROSITE" id="PS50061">
    <property type="entry name" value="ETS_DOMAIN_3"/>
    <property type="match status" value="1"/>
</dbReference>
<comment type="subcellular location">
    <subcellularLocation>
        <location evidence="1 5">Nucleus</location>
    </subcellularLocation>
</comment>
<dbReference type="InterPro" id="IPR036388">
    <property type="entry name" value="WH-like_DNA-bd_sf"/>
</dbReference>
<dbReference type="SMART" id="SM00413">
    <property type="entry name" value="ETS"/>
    <property type="match status" value="1"/>
</dbReference>
<dbReference type="Gene3D" id="1.10.150.50">
    <property type="entry name" value="Transcription Factor, Ets-1"/>
    <property type="match status" value="1"/>
</dbReference>
<keyword evidence="4 5" id="KW-0539">Nucleus</keyword>
<evidence type="ECO:0000313" key="10">
    <source>
        <dbReference type="RefSeq" id="XP_028266349.1"/>
    </source>
</evidence>
<dbReference type="PANTHER" id="PTHR11849:SF182">
    <property type="entry name" value="SAM POINTED DOMAIN-CONTAINING ETS TRANSCRIPTION FACTOR"/>
    <property type="match status" value="1"/>
</dbReference>
<dbReference type="GeneID" id="114438898"/>
<dbReference type="AlphaFoldDB" id="A0A6P7IWC0"/>
<protein>
    <submittedName>
        <fullName evidence="10">SAM pointed domain-containing Ets transcription factor-like</fullName>
    </submittedName>
</protein>
<feature type="compositionally biased region" description="Pro residues" evidence="6">
    <location>
        <begin position="77"/>
        <end position="87"/>
    </location>
</feature>
<feature type="region of interest" description="Disordered" evidence="6">
    <location>
        <begin position="71"/>
        <end position="112"/>
    </location>
</feature>
<evidence type="ECO:0000259" key="8">
    <source>
        <dbReference type="PROSITE" id="PS51433"/>
    </source>
</evidence>
<organism evidence="9 10">
    <name type="scientific">Parambassis ranga</name>
    <name type="common">Indian glassy fish</name>
    <dbReference type="NCBI Taxonomy" id="210632"/>
    <lineage>
        <taxon>Eukaryota</taxon>
        <taxon>Metazoa</taxon>
        <taxon>Chordata</taxon>
        <taxon>Craniata</taxon>
        <taxon>Vertebrata</taxon>
        <taxon>Euteleostomi</taxon>
        <taxon>Actinopterygii</taxon>
        <taxon>Neopterygii</taxon>
        <taxon>Teleostei</taxon>
        <taxon>Neoteleostei</taxon>
        <taxon>Acanthomorphata</taxon>
        <taxon>Ovalentaria</taxon>
        <taxon>Ambassidae</taxon>
        <taxon>Parambassis</taxon>
    </lineage>
</organism>
<keyword evidence="9" id="KW-1185">Reference proteome</keyword>
<dbReference type="GO" id="GO:0000981">
    <property type="term" value="F:DNA-binding transcription factor activity, RNA polymerase II-specific"/>
    <property type="evidence" value="ECO:0007669"/>
    <property type="project" value="TreeGrafter"/>
</dbReference>
<dbReference type="Gene3D" id="1.10.10.10">
    <property type="entry name" value="Winged helix-like DNA-binding domain superfamily/Winged helix DNA-binding domain"/>
    <property type="match status" value="1"/>
</dbReference>
<dbReference type="PRINTS" id="PR00454">
    <property type="entry name" value="ETSDOMAIN"/>
</dbReference>
<name>A0A6P7IWC0_9TELE</name>
<dbReference type="SMART" id="SM00251">
    <property type="entry name" value="SAM_PNT"/>
    <property type="match status" value="1"/>
</dbReference>
<dbReference type="GO" id="GO:0030154">
    <property type="term" value="P:cell differentiation"/>
    <property type="evidence" value="ECO:0007669"/>
    <property type="project" value="TreeGrafter"/>
</dbReference>
<evidence type="ECO:0000256" key="1">
    <source>
        <dbReference type="ARBA" id="ARBA00004123"/>
    </source>
</evidence>
<dbReference type="GO" id="GO:0043565">
    <property type="term" value="F:sequence-specific DNA binding"/>
    <property type="evidence" value="ECO:0007669"/>
    <property type="project" value="InterPro"/>
</dbReference>
<dbReference type="InParanoid" id="A0A6P7IWC0"/>
<dbReference type="FunFam" id="1.10.10.10:FF:000220">
    <property type="entry name" value="SAM pointed domain-containing Ets transcription factor"/>
    <property type="match status" value="1"/>
</dbReference>
<gene>
    <name evidence="10" type="primary">LOC114438898</name>
</gene>
<evidence type="ECO:0000313" key="9">
    <source>
        <dbReference type="Proteomes" id="UP000515145"/>
    </source>
</evidence>
<proteinExistence type="inferred from homology"/>
<dbReference type="Proteomes" id="UP000515145">
    <property type="component" value="Chromosome 7"/>
</dbReference>
<dbReference type="InterPro" id="IPR000418">
    <property type="entry name" value="Ets_dom"/>
</dbReference>
<dbReference type="GO" id="GO:0005634">
    <property type="term" value="C:nucleus"/>
    <property type="evidence" value="ECO:0007669"/>
    <property type="project" value="UniProtKB-SubCell"/>
</dbReference>
<dbReference type="Pfam" id="PF02198">
    <property type="entry name" value="SAM_PNT"/>
    <property type="match status" value="1"/>
</dbReference>
<dbReference type="SUPFAM" id="SSF47769">
    <property type="entry name" value="SAM/Pointed domain"/>
    <property type="match status" value="1"/>
</dbReference>
<comment type="similarity">
    <text evidence="2 5">Belongs to the ETS family.</text>
</comment>